<dbReference type="STRING" id="1122159.SAMN02745246_00352"/>
<accession>A0A4V1KSW9</accession>
<evidence type="ECO:0000313" key="2">
    <source>
        <dbReference type="EMBL" id="RXG33198.1"/>
    </source>
</evidence>
<dbReference type="EMBL" id="QOVL01000001">
    <property type="protein sequence ID" value="RXG33198.1"/>
    <property type="molecule type" value="Genomic_DNA"/>
</dbReference>
<dbReference type="AlphaFoldDB" id="A0A4V1KSW9"/>
<proteinExistence type="predicted"/>
<evidence type="ECO:0000313" key="3">
    <source>
        <dbReference type="Proteomes" id="UP000290608"/>
    </source>
</evidence>
<feature type="chain" id="PRO_5020251066" description="Thrombospondin type 3 repeat-containing protein" evidence="1">
    <location>
        <begin position="22"/>
        <end position="76"/>
    </location>
</feature>
<feature type="signal peptide" evidence="1">
    <location>
        <begin position="1"/>
        <end position="21"/>
    </location>
</feature>
<keyword evidence="1" id="KW-0732">Signal</keyword>
<reference evidence="2 3" key="1">
    <citation type="submission" date="2018-07" db="EMBL/GenBank/DDBJ databases">
        <title>Leeuwenhoekiella genomics.</title>
        <authorList>
            <person name="Tahon G."/>
            <person name="Willems A."/>
        </authorList>
    </citation>
    <scope>NUCLEOTIDE SEQUENCE [LARGE SCALE GENOMIC DNA]</scope>
    <source>
        <strain evidence="2 3">LMG 1345</strain>
    </source>
</reference>
<dbReference type="Proteomes" id="UP000290608">
    <property type="component" value="Unassembled WGS sequence"/>
</dbReference>
<comment type="caution">
    <text evidence="2">The sequence shown here is derived from an EMBL/GenBank/DDBJ whole genome shotgun (WGS) entry which is preliminary data.</text>
</comment>
<protein>
    <recommendedName>
        <fullName evidence="4">Thrombospondin type 3 repeat-containing protein</fullName>
    </recommendedName>
</protein>
<evidence type="ECO:0000256" key="1">
    <source>
        <dbReference type="SAM" id="SignalP"/>
    </source>
</evidence>
<evidence type="ECO:0008006" key="4">
    <source>
        <dbReference type="Google" id="ProtNLM"/>
    </source>
</evidence>
<gene>
    <name evidence="2" type="ORF">DSL99_294</name>
</gene>
<organism evidence="2 3">
    <name type="scientific">Leeuwenhoekiella marinoflava</name>
    <dbReference type="NCBI Taxonomy" id="988"/>
    <lineage>
        <taxon>Bacteria</taxon>
        <taxon>Pseudomonadati</taxon>
        <taxon>Bacteroidota</taxon>
        <taxon>Flavobacteriia</taxon>
        <taxon>Flavobacteriales</taxon>
        <taxon>Flavobacteriaceae</taxon>
        <taxon>Leeuwenhoekiella</taxon>
    </lineage>
</organism>
<name>A0A4V1KSW9_9FLAO</name>
<sequence>MKKLFSLIMLGVFTAGLNANAVSSKGVAEDDTFSCYASEQVPVNADCDGDGRMDYEFMVCPEYAEDMALQLLDSCG</sequence>